<name>A0A7S2WAG4_9STRA</name>
<evidence type="ECO:0000259" key="7">
    <source>
        <dbReference type="PROSITE" id="PS50115"/>
    </source>
</evidence>
<keyword evidence="4" id="KW-0862">Zinc</keyword>
<dbReference type="PROSITE" id="PS50115">
    <property type="entry name" value="ARFGAP"/>
    <property type="match status" value="1"/>
</dbReference>
<dbReference type="GO" id="GO:0008270">
    <property type="term" value="F:zinc ion binding"/>
    <property type="evidence" value="ECO:0007669"/>
    <property type="project" value="UniProtKB-KW"/>
</dbReference>
<evidence type="ECO:0000256" key="3">
    <source>
        <dbReference type="ARBA" id="ARBA00022771"/>
    </source>
</evidence>
<dbReference type="FunFam" id="1.10.220.150:FF:000009">
    <property type="entry name" value="stromal membrane-associated protein 1 isoform X1"/>
    <property type="match status" value="1"/>
</dbReference>
<dbReference type="EMBL" id="HBHK01008566">
    <property type="protein sequence ID" value="CAD9676135.1"/>
    <property type="molecule type" value="Transcribed_RNA"/>
</dbReference>
<evidence type="ECO:0000313" key="8">
    <source>
        <dbReference type="EMBL" id="CAD9676135.1"/>
    </source>
</evidence>
<dbReference type="PRINTS" id="PR00405">
    <property type="entry name" value="REVINTRACTNG"/>
</dbReference>
<dbReference type="InterPro" id="IPR037278">
    <property type="entry name" value="ARFGAP/RecO"/>
</dbReference>
<protein>
    <recommendedName>
        <fullName evidence="7">Arf-GAP domain-containing protein</fullName>
    </recommendedName>
</protein>
<sequence>MEFQKELRSLIRTVPGNNVCVDCREPNPTWASVNLGIFMCLACSGIHRAMGVHISFVKSTTLDKWTAEFVANMKNGGNERANKFFEAELPPGYPRPSTMRDREAFIRDKYQHRKWVATNSTMARRASSDGESVADTSPAVTSGGGRRKRIPPSQRRLQMKEKKADMPLPDSSVDLLGEGGEKGSAIASSDSMFANMSIKVSADPPAVSAPKEQTGVSSPVNDLLSFGMEEPEPASNNGSILDSFGTTEKSSENILANFGVVPQSSNGNASASFSSADIMSQYTANGTGHQVSHDGFHNLTMAPPHQHQGDVQTMLNGSAPHNHNQPHMVQNDDQANSLR</sequence>
<evidence type="ECO:0000256" key="2">
    <source>
        <dbReference type="ARBA" id="ARBA00022723"/>
    </source>
</evidence>
<evidence type="ECO:0000256" key="1">
    <source>
        <dbReference type="ARBA" id="ARBA00022468"/>
    </source>
</evidence>
<dbReference type="InterPro" id="IPR038508">
    <property type="entry name" value="ArfGAP_dom_sf"/>
</dbReference>
<dbReference type="AlphaFoldDB" id="A0A7S2WAG4"/>
<proteinExistence type="predicted"/>
<evidence type="ECO:0000256" key="6">
    <source>
        <dbReference type="SAM" id="MobiDB-lite"/>
    </source>
</evidence>
<keyword evidence="1" id="KW-0343">GTPase activation</keyword>
<gene>
    <name evidence="8" type="ORF">QSP1433_LOCUS5331</name>
</gene>
<keyword evidence="2" id="KW-0479">Metal-binding</keyword>
<evidence type="ECO:0000256" key="5">
    <source>
        <dbReference type="PROSITE-ProRule" id="PRU00288"/>
    </source>
</evidence>
<keyword evidence="3 5" id="KW-0863">Zinc-finger</keyword>
<dbReference type="InterPro" id="IPR051718">
    <property type="entry name" value="ARF_GTPase-activating"/>
</dbReference>
<dbReference type="PANTHER" id="PTHR45705:SF1">
    <property type="entry name" value="FI20236P1"/>
    <property type="match status" value="1"/>
</dbReference>
<dbReference type="SUPFAM" id="SSF57863">
    <property type="entry name" value="ArfGap/RecO-like zinc finger"/>
    <property type="match status" value="1"/>
</dbReference>
<accession>A0A7S2WAG4</accession>
<reference evidence="8" key="1">
    <citation type="submission" date="2021-01" db="EMBL/GenBank/DDBJ databases">
        <authorList>
            <person name="Corre E."/>
            <person name="Pelletier E."/>
            <person name="Niang G."/>
            <person name="Scheremetjew M."/>
            <person name="Finn R."/>
            <person name="Kale V."/>
            <person name="Holt S."/>
            <person name="Cochrane G."/>
            <person name="Meng A."/>
            <person name="Brown T."/>
            <person name="Cohen L."/>
        </authorList>
    </citation>
    <scope>NUCLEOTIDE SEQUENCE</scope>
    <source>
        <strain evidence="8">NY070348D</strain>
    </source>
</reference>
<dbReference type="GO" id="GO:0005096">
    <property type="term" value="F:GTPase activator activity"/>
    <property type="evidence" value="ECO:0007669"/>
    <property type="project" value="UniProtKB-KW"/>
</dbReference>
<dbReference type="SMART" id="SM00105">
    <property type="entry name" value="ArfGap"/>
    <property type="match status" value="1"/>
</dbReference>
<evidence type="ECO:0000256" key="4">
    <source>
        <dbReference type="ARBA" id="ARBA00022833"/>
    </source>
</evidence>
<dbReference type="Pfam" id="PF01412">
    <property type="entry name" value="ArfGap"/>
    <property type="match status" value="1"/>
</dbReference>
<dbReference type="InterPro" id="IPR001164">
    <property type="entry name" value="ArfGAP_dom"/>
</dbReference>
<feature type="domain" description="Arf-GAP" evidence="7">
    <location>
        <begin position="5"/>
        <end position="123"/>
    </location>
</feature>
<dbReference type="CDD" id="cd08204">
    <property type="entry name" value="ArfGap"/>
    <property type="match status" value="1"/>
</dbReference>
<feature type="region of interest" description="Disordered" evidence="6">
    <location>
        <begin position="121"/>
        <end position="170"/>
    </location>
</feature>
<dbReference type="GO" id="GO:0005737">
    <property type="term" value="C:cytoplasm"/>
    <property type="evidence" value="ECO:0007669"/>
    <property type="project" value="TreeGrafter"/>
</dbReference>
<dbReference type="Gene3D" id="1.10.220.150">
    <property type="entry name" value="Arf GTPase activating protein"/>
    <property type="match status" value="1"/>
</dbReference>
<feature type="region of interest" description="Disordered" evidence="6">
    <location>
        <begin position="314"/>
        <end position="339"/>
    </location>
</feature>
<dbReference type="PANTHER" id="PTHR45705">
    <property type="entry name" value="FI20236P1"/>
    <property type="match status" value="1"/>
</dbReference>
<organism evidence="8">
    <name type="scientific">Mucochytrium quahogii</name>
    <dbReference type="NCBI Taxonomy" id="96639"/>
    <lineage>
        <taxon>Eukaryota</taxon>
        <taxon>Sar</taxon>
        <taxon>Stramenopiles</taxon>
        <taxon>Bigyra</taxon>
        <taxon>Labyrinthulomycetes</taxon>
        <taxon>Thraustochytrida</taxon>
        <taxon>Thraustochytriidae</taxon>
        <taxon>Mucochytrium</taxon>
    </lineage>
</organism>